<accession>A0A391NQP8</accession>
<dbReference type="InterPro" id="IPR050863">
    <property type="entry name" value="CenT-Element_Derived"/>
</dbReference>
<dbReference type="PANTHER" id="PTHR19303:SF57">
    <property type="entry name" value="HTH CENPB-TYPE DOMAIN-CONTAINING PROTEIN"/>
    <property type="match status" value="1"/>
</dbReference>
<name>A0A391NQP8_9EUKA</name>
<evidence type="ECO:0000256" key="1">
    <source>
        <dbReference type="SAM" id="Coils"/>
    </source>
</evidence>
<dbReference type="GO" id="GO:0004519">
    <property type="term" value="F:endonuclease activity"/>
    <property type="evidence" value="ECO:0007669"/>
    <property type="project" value="UniProtKB-KW"/>
</dbReference>
<feature type="coiled-coil region" evidence="1">
    <location>
        <begin position="526"/>
        <end position="555"/>
    </location>
</feature>
<feature type="domain" description="DDE-1" evidence="2">
    <location>
        <begin position="242"/>
        <end position="377"/>
    </location>
</feature>
<keyword evidence="1" id="KW-0175">Coiled coil</keyword>
<evidence type="ECO:0000313" key="4">
    <source>
        <dbReference type="Proteomes" id="UP000265618"/>
    </source>
</evidence>
<dbReference type="GO" id="GO:0005634">
    <property type="term" value="C:nucleus"/>
    <property type="evidence" value="ECO:0007669"/>
    <property type="project" value="TreeGrafter"/>
</dbReference>
<protein>
    <submittedName>
        <fullName evidence="3">DDE superfamily endonuclease, CENP-B-like</fullName>
    </submittedName>
</protein>
<organism evidence="3 4">
    <name type="scientific">Kipferlia bialata</name>
    <dbReference type="NCBI Taxonomy" id="797122"/>
    <lineage>
        <taxon>Eukaryota</taxon>
        <taxon>Metamonada</taxon>
        <taxon>Carpediemonas-like organisms</taxon>
        <taxon>Kipferlia</taxon>
    </lineage>
</organism>
<keyword evidence="3" id="KW-0378">Hydrolase</keyword>
<dbReference type="OrthoDB" id="3265672at2759"/>
<evidence type="ECO:0000259" key="2">
    <source>
        <dbReference type="Pfam" id="PF03184"/>
    </source>
</evidence>
<keyword evidence="3" id="KW-0255">Endonuclease</keyword>
<reference evidence="3 4" key="1">
    <citation type="journal article" date="2018" name="PLoS ONE">
        <title>The draft genome of Kipferlia bialata reveals reductive genome evolution in fornicate parasites.</title>
        <authorList>
            <person name="Tanifuji G."/>
            <person name="Takabayashi S."/>
            <person name="Kume K."/>
            <person name="Takagi M."/>
            <person name="Nakayama T."/>
            <person name="Kamikawa R."/>
            <person name="Inagaki Y."/>
            <person name="Hashimoto T."/>
        </authorList>
    </citation>
    <scope>NUCLEOTIDE SEQUENCE [LARGE SCALE GENOMIC DNA]</scope>
    <source>
        <strain evidence="3">NY0173</strain>
    </source>
</reference>
<evidence type="ECO:0000313" key="3">
    <source>
        <dbReference type="EMBL" id="GCA63814.1"/>
    </source>
</evidence>
<gene>
    <name evidence="3" type="ORF">KIPB_012030</name>
</gene>
<dbReference type="PANTHER" id="PTHR19303">
    <property type="entry name" value="TRANSPOSON"/>
    <property type="match status" value="1"/>
</dbReference>
<keyword evidence="3" id="KW-0540">Nuclease</keyword>
<dbReference type="GO" id="GO:0003677">
    <property type="term" value="F:DNA binding"/>
    <property type="evidence" value="ECO:0007669"/>
    <property type="project" value="TreeGrafter"/>
</dbReference>
<proteinExistence type="predicted"/>
<dbReference type="EMBL" id="BDIP01005148">
    <property type="protein sequence ID" value="GCA63814.1"/>
    <property type="molecule type" value="Genomic_DNA"/>
</dbReference>
<comment type="caution">
    <text evidence="3">The sequence shown here is derived from an EMBL/GenBank/DDBJ whole genome shotgun (WGS) entry which is preliminary data.</text>
</comment>
<dbReference type="Proteomes" id="UP000265618">
    <property type="component" value="Unassembled WGS sequence"/>
</dbReference>
<dbReference type="Pfam" id="PF03184">
    <property type="entry name" value="DDE_1"/>
    <property type="match status" value="1"/>
</dbReference>
<dbReference type="AlphaFoldDB" id="A0A391NQP8"/>
<dbReference type="InterPro" id="IPR004875">
    <property type="entry name" value="DDE_SF_endonuclease_dom"/>
</dbReference>
<keyword evidence="4" id="KW-1185">Reference proteome</keyword>
<sequence>MRLGAQDIERFYRHLPGRANMSPKKVCAVIALARPVSINALSVWSAKLDPVTAKPVSRQVIKAAFLALAAGKDPDNKSERKRHLNDEDEKTLVRWIDNQKMLKSMTPTRGEVIAQAKMLHKKRWTAIQDLLLSRFPLTELKPYSAPDMVGWYLMFVGRHRLMTGRAITLEDKRQICGTSATVMHFFKEVLLPAIADVPPWAMNNCDESMVAATEKNVKVVYSPTTKHYANLRKETASTFHCTCLVSINAAGTPMVPLFILPLKKVPPELEAFVRQDECTLAGHESGWISQKIFRDWCKLFVEHCDEQRALHNAPDQRCVLLSDGHNSREDVEALKILKEGNVDLVVFPAHTTHLLQPLDVCVMSPFKARLKRHFQQHRESPGLIDYYVPKEHRDTQAARDRFVLIDSAIQALRCVASGPTARQAFICTGMWPRCPKAALDNDRVVQSDRVYETEVTPSADYPRISCCIATSQTLIDALTKARDARIKKQKEQEAAAEAKKRKEDVLPVRFLLQDVMDTLLPFTFKRGDLARAMKAEQKKLDQKEAKEKAKEAADASKAAAVSAVVEI</sequence>